<gene>
    <name evidence="2" type="ORF">P168DRAFT_26540</name>
</gene>
<proteinExistence type="predicted"/>
<dbReference type="RefSeq" id="XP_024697517.1">
    <property type="nucleotide sequence ID" value="XM_024834912.1"/>
</dbReference>
<feature type="compositionally biased region" description="Basic and acidic residues" evidence="1">
    <location>
        <begin position="274"/>
        <end position="292"/>
    </location>
</feature>
<accession>A0A2I1DGC6</accession>
<dbReference type="GeneID" id="36542436"/>
<name>A0A2I1DGC6_ASPC2</name>
<dbReference type="OrthoDB" id="5383057at2759"/>
<dbReference type="Proteomes" id="UP000234254">
    <property type="component" value="Unassembled WGS sequence"/>
</dbReference>
<feature type="compositionally biased region" description="Gly residues" evidence="1">
    <location>
        <begin position="161"/>
        <end position="176"/>
    </location>
</feature>
<feature type="compositionally biased region" description="Polar residues" evidence="1">
    <location>
        <begin position="237"/>
        <end position="249"/>
    </location>
</feature>
<feature type="compositionally biased region" description="Basic and acidic residues" evidence="1">
    <location>
        <begin position="146"/>
        <end position="157"/>
    </location>
</feature>
<feature type="compositionally biased region" description="Low complexity" evidence="1">
    <location>
        <begin position="261"/>
        <end position="271"/>
    </location>
</feature>
<feature type="region of interest" description="Disordered" evidence="1">
    <location>
        <begin position="56"/>
        <end position="292"/>
    </location>
</feature>
<keyword evidence="3" id="KW-1185">Reference proteome</keyword>
<feature type="compositionally biased region" description="Basic and acidic residues" evidence="1">
    <location>
        <begin position="223"/>
        <end position="235"/>
    </location>
</feature>
<comment type="caution">
    <text evidence="2">The sequence shown here is derived from an EMBL/GenBank/DDBJ whole genome shotgun (WGS) entry which is preliminary data.</text>
</comment>
<dbReference type="EMBL" id="MSFM01000001">
    <property type="protein sequence ID" value="PKY08923.1"/>
    <property type="molecule type" value="Genomic_DNA"/>
</dbReference>
<feature type="compositionally biased region" description="Low complexity" evidence="1">
    <location>
        <begin position="177"/>
        <end position="202"/>
    </location>
</feature>
<organism evidence="2 3">
    <name type="scientific">Aspergillus campestris (strain IBT 28561)</name>
    <dbReference type="NCBI Taxonomy" id="1392248"/>
    <lineage>
        <taxon>Eukaryota</taxon>
        <taxon>Fungi</taxon>
        <taxon>Dikarya</taxon>
        <taxon>Ascomycota</taxon>
        <taxon>Pezizomycotina</taxon>
        <taxon>Eurotiomycetes</taxon>
        <taxon>Eurotiomycetidae</taxon>
        <taxon>Eurotiales</taxon>
        <taxon>Aspergillaceae</taxon>
        <taxon>Aspergillus</taxon>
        <taxon>Aspergillus subgen. Circumdati</taxon>
    </lineage>
</organism>
<feature type="compositionally biased region" description="Low complexity" evidence="1">
    <location>
        <begin position="122"/>
        <end position="133"/>
    </location>
</feature>
<evidence type="ECO:0000256" key="1">
    <source>
        <dbReference type="SAM" id="MobiDB-lite"/>
    </source>
</evidence>
<reference evidence="2" key="1">
    <citation type="submission" date="2016-12" db="EMBL/GenBank/DDBJ databases">
        <title>The genomes of Aspergillus section Nigri reveals drivers in fungal speciation.</title>
        <authorList>
            <consortium name="DOE Joint Genome Institute"/>
            <person name="Vesth T.C."/>
            <person name="Nybo J."/>
            <person name="Theobald S."/>
            <person name="Brandl J."/>
            <person name="Frisvad J.C."/>
            <person name="Nielsen K.F."/>
            <person name="Lyhne E.K."/>
            <person name="Kogle M.E."/>
            <person name="Kuo A."/>
            <person name="Riley R."/>
            <person name="Clum A."/>
            <person name="Nolan M."/>
            <person name="Lipzen A."/>
            <person name="Salamov A."/>
            <person name="Henrissat B."/>
            <person name="Wiebenga A."/>
            <person name="De vries R.P."/>
            <person name="Grigoriev I.V."/>
            <person name="Mortensen U.H."/>
            <person name="Andersen M.R."/>
            <person name="Baker S.E."/>
        </authorList>
    </citation>
    <scope>NUCLEOTIDE SEQUENCE</scope>
    <source>
        <strain evidence="2">IBT 28561</strain>
    </source>
</reference>
<evidence type="ECO:0000313" key="3">
    <source>
        <dbReference type="Proteomes" id="UP000234254"/>
    </source>
</evidence>
<dbReference type="VEuPathDB" id="FungiDB:P168DRAFT_26540"/>
<dbReference type="AlphaFoldDB" id="A0A2I1DGC6"/>
<sequence>MTSFTSCLGFEISEGCYIAGLVTSSVVIELINSHYILHWNLQSLSNFSFSTITPLPPPPPTTTMDLQGNPLPHGKRSTKVTNDPAATRNPIHESTGPVQSDSLAAESTAHGGGFSQNRSIHTTSTTTTQQTTSGATKLPSAPVGGLREDRNRQEKYPEALGGQGDFPGVHGSGYVGGPTAAKQQQAAAASGSGSGYSHIGGQAPSYVSDVTGLPGQSKPKGKNLHEGGFDDDPRHNASFNSEIGNQNDPSRAAERTFQSRAAEGGVEVGGARQKNVESHHGGFEALERDQRA</sequence>
<protein>
    <submittedName>
        <fullName evidence="2">Uncharacterized protein</fullName>
    </submittedName>
</protein>
<evidence type="ECO:0000313" key="2">
    <source>
        <dbReference type="EMBL" id="PKY08923.1"/>
    </source>
</evidence>